<dbReference type="GO" id="GO:0016491">
    <property type="term" value="F:oxidoreductase activity"/>
    <property type="evidence" value="ECO:0007669"/>
    <property type="project" value="UniProtKB-KW"/>
</dbReference>
<dbReference type="InterPro" id="IPR016446">
    <property type="entry name" value="Flavin_OxRdtase_Frp"/>
</dbReference>
<protein>
    <submittedName>
        <fullName evidence="7">Nitroreductase</fullName>
        <ecNumber evidence="7">1.-.-.-</ecNumber>
    </submittedName>
</protein>
<evidence type="ECO:0000313" key="7">
    <source>
        <dbReference type="EMBL" id="MBM7837930.1"/>
    </source>
</evidence>
<accession>A0ABS2SSZ9</accession>
<dbReference type="PIRSF" id="PIRSF005426">
    <property type="entry name" value="Frp"/>
    <property type="match status" value="1"/>
</dbReference>
<gene>
    <name evidence="7" type="ORF">JOC54_001161</name>
</gene>
<dbReference type="PANTHER" id="PTHR43425">
    <property type="entry name" value="OXYGEN-INSENSITIVE NADPH NITROREDUCTASE"/>
    <property type="match status" value="1"/>
</dbReference>
<evidence type="ECO:0000256" key="5">
    <source>
        <dbReference type="PIRNR" id="PIRNR005426"/>
    </source>
</evidence>
<dbReference type="Proteomes" id="UP001179280">
    <property type="component" value="Unassembled WGS sequence"/>
</dbReference>
<dbReference type="PANTHER" id="PTHR43425:SF2">
    <property type="entry name" value="OXYGEN-INSENSITIVE NADPH NITROREDUCTASE"/>
    <property type="match status" value="1"/>
</dbReference>
<keyword evidence="2 5" id="KW-0285">Flavoprotein</keyword>
<dbReference type="RefSeq" id="WP_204465050.1">
    <property type="nucleotide sequence ID" value="NZ_JAFBCV010000003.1"/>
</dbReference>
<evidence type="ECO:0000313" key="8">
    <source>
        <dbReference type="Proteomes" id="UP001179280"/>
    </source>
</evidence>
<keyword evidence="4 5" id="KW-0560">Oxidoreductase</keyword>
<sequence>MNEVLKQMSAHRSIRAYKHQAVSTKEIERITTAARWASTSNHVQAYSIIVVQDDEKKKRLAELTGGQRWVEECPVFFVICCDFSRHKAASTEHQVSFDIGGVEQMLVGAVDAALVAQNMLLAAESLQLGGVMIGGIRNNPREVCELLTLPQHSFPVMGLAVGYPNQEVDQKPRLPQPAIVHMEEYNHEQDQYIQTYDTEMSQYYTERTNGKRTTGWTKAMAEYTKMRKRPHLDQFLKEQGFLHERHSETRMMQDGGDV</sequence>
<keyword evidence="8" id="KW-1185">Reference proteome</keyword>
<comment type="similarity">
    <text evidence="1 5">Belongs to the flavin oxidoreductase frp family.</text>
</comment>
<dbReference type="InterPro" id="IPR000415">
    <property type="entry name" value="Nitroreductase-like"/>
</dbReference>
<dbReference type="Gene3D" id="3.40.109.10">
    <property type="entry name" value="NADH Oxidase"/>
    <property type="match status" value="1"/>
</dbReference>
<dbReference type="EC" id="1.-.-.-" evidence="7"/>
<dbReference type="InterPro" id="IPR029479">
    <property type="entry name" value="Nitroreductase"/>
</dbReference>
<dbReference type="Pfam" id="PF00881">
    <property type="entry name" value="Nitroreductase"/>
    <property type="match status" value="1"/>
</dbReference>
<evidence type="ECO:0000256" key="3">
    <source>
        <dbReference type="ARBA" id="ARBA00022643"/>
    </source>
</evidence>
<keyword evidence="5" id="KW-0521">NADP</keyword>
<feature type="domain" description="Nitroreductase" evidence="6">
    <location>
        <begin position="10"/>
        <end position="163"/>
    </location>
</feature>
<dbReference type="CDD" id="cd02146">
    <property type="entry name" value="NfsA-like"/>
    <property type="match status" value="1"/>
</dbReference>
<keyword evidence="3 5" id="KW-0288">FMN</keyword>
<name>A0ABS2SSZ9_9BACI</name>
<evidence type="ECO:0000256" key="1">
    <source>
        <dbReference type="ARBA" id="ARBA00008366"/>
    </source>
</evidence>
<dbReference type="NCBIfam" id="NF008033">
    <property type="entry name" value="PRK10765.1"/>
    <property type="match status" value="1"/>
</dbReference>
<evidence type="ECO:0000256" key="4">
    <source>
        <dbReference type="ARBA" id="ARBA00023002"/>
    </source>
</evidence>
<comment type="caution">
    <text evidence="7">The sequence shown here is derived from an EMBL/GenBank/DDBJ whole genome shotgun (WGS) entry which is preliminary data.</text>
</comment>
<dbReference type="EMBL" id="JAFBCV010000003">
    <property type="protein sequence ID" value="MBM7837930.1"/>
    <property type="molecule type" value="Genomic_DNA"/>
</dbReference>
<dbReference type="SUPFAM" id="SSF55469">
    <property type="entry name" value="FMN-dependent nitroreductase-like"/>
    <property type="match status" value="1"/>
</dbReference>
<evidence type="ECO:0000256" key="2">
    <source>
        <dbReference type="ARBA" id="ARBA00022630"/>
    </source>
</evidence>
<evidence type="ECO:0000259" key="6">
    <source>
        <dbReference type="Pfam" id="PF00881"/>
    </source>
</evidence>
<reference evidence="7" key="1">
    <citation type="submission" date="2021-01" db="EMBL/GenBank/DDBJ databases">
        <title>Genomic Encyclopedia of Type Strains, Phase IV (KMG-IV): sequencing the most valuable type-strain genomes for metagenomic binning, comparative biology and taxonomic classification.</title>
        <authorList>
            <person name="Goeker M."/>
        </authorList>
    </citation>
    <scope>NUCLEOTIDE SEQUENCE</scope>
    <source>
        <strain evidence="7">DSM 21943</strain>
    </source>
</reference>
<organism evidence="7 8">
    <name type="scientific">Shouchella xiaoxiensis</name>
    <dbReference type="NCBI Taxonomy" id="766895"/>
    <lineage>
        <taxon>Bacteria</taxon>
        <taxon>Bacillati</taxon>
        <taxon>Bacillota</taxon>
        <taxon>Bacilli</taxon>
        <taxon>Bacillales</taxon>
        <taxon>Bacillaceae</taxon>
        <taxon>Shouchella</taxon>
    </lineage>
</organism>
<proteinExistence type="inferred from homology"/>